<accession>A0A096HPI4</accession>
<name>A0A096HPI4_COMTE</name>
<dbReference type="EMBL" id="AWOR01000037">
    <property type="protein sequence ID" value="KGH30887.1"/>
    <property type="molecule type" value="Genomic_DNA"/>
</dbReference>
<organism evidence="1 2">
    <name type="scientific">Comamonas testosteroni</name>
    <name type="common">Pseudomonas testosteroni</name>
    <dbReference type="NCBI Taxonomy" id="285"/>
    <lineage>
        <taxon>Bacteria</taxon>
        <taxon>Pseudomonadati</taxon>
        <taxon>Pseudomonadota</taxon>
        <taxon>Betaproteobacteria</taxon>
        <taxon>Burkholderiales</taxon>
        <taxon>Comamonadaceae</taxon>
        <taxon>Comamonas</taxon>
    </lineage>
</organism>
<evidence type="ECO:0000313" key="1">
    <source>
        <dbReference type="EMBL" id="KGH30887.1"/>
    </source>
</evidence>
<dbReference type="RefSeq" id="WP_034367708.1">
    <property type="nucleotide sequence ID" value="NZ_AWOR01000037.1"/>
</dbReference>
<reference evidence="1 2" key="1">
    <citation type="submission" date="2013-09" db="EMBL/GenBank/DDBJ databases">
        <title>High correlation between genotypes and phenotypes of environmental bacteria Comamonas testosteroni strains.</title>
        <authorList>
            <person name="Liu L."/>
            <person name="Zhu W."/>
            <person name="Xia X."/>
            <person name="Xu B."/>
            <person name="Luo M."/>
            <person name="Wang G."/>
        </authorList>
    </citation>
    <scope>NUCLEOTIDE SEQUENCE [LARGE SCALE GENOMIC DNA]</scope>
    <source>
        <strain evidence="1 2">JL40</strain>
    </source>
</reference>
<dbReference type="PATRIC" id="fig|285.48.peg.5019"/>
<sequence>MTAITFLFVLLLIIVALGFALKLFVEGMRGLTAELLSQLSKVQSFDKTAFLNATFSSVKTSVQSCIQLSSHVTRGAVEMAFPEPIPVEPAFDWSVYDTPAWQRKGILVY</sequence>
<dbReference type="Proteomes" id="UP000029553">
    <property type="component" value="Unassembled WGS sequence"/>
</dbReference>
<proteinExistence type="predicted"/>
<dbReference type="AlphaFoldDB" id="A0A096HPI4"/>
<comment type="caution">
    <text evidence="1">The sequence shown here is derived from an EMBL/GenBank/DDBJ whole genome shotgun (WGS) entry which is preliminary data.</text>
</comment>
<protein>
    <submittedName>
        <fullName evidence="1">Uncharacterized protein</fullName>
    </submittedName>
</protein>
<evidence type="ECO:0000313" key="2">
    <source>
        <dbReference type="Proteomes" id="UP000029553"/>
    </source>
</evidence>
<gene>
    <name evidence="1" type="ORF">P353_08475</name>
</gene>